<comment type="caution">
    <text evidence="2">The sequence shown here is derived from an EMBL/GenBank/DDBJ whole genome shotgun (WGS) entry which is preliminary data.</text>
</comment>
<dbReference type="GO" id="GO:0016787">
    <property type="term" value="F:hydrolase activity"/>
    <property type="evidence" value="ECO:0007669"/>
    <property type="project" value="UniProtKB-KW"/>
</dbReference>
<organism evidence="2 3">
    <name type="scientific">Permianibacter aggregans</name>
    <dbReference type="NCBI Taxonomy" id="1510150"/>
    <lineage>
        <taxon>Bacteria</taxon>
        <taxon>Pseudomonadati</taxon>
        <taxon>Pseudomonadota</taxon>
        <taxon>Gammaproteobacteria</taxon>
        <taxon>Pseudomonadales</taxon>
        <taxon>Pseudomonadaceae</taxon>
        <taxon>Permianibacter</taxon>
    </lineage>
</organism>
<accession>A0A4R6UD59</accession>
<dbReference type="InterPro" id="IPR026026">
    <property type="entry name" value="HIT_Hint"/>
</dbReference>
<dbReference type="RefSeq" id="WP_133593075.1">
    <property type="nucleotide sequence ID" value="NZ_CP037953.1"/>
</dbReference>
<dbReference type="PIRSF" id="PIRSF000714">
    <property type="entry name" value="HIT"/>
    <property type="match status" value="1"/>
</dbReference>
<evidence type="ECO:0000313" key="2">
    <source>
        <dbReference type="EMBL" id="TDQ44618.1"/>
    </source>
</evidence>
<protein>
    <submittedName>
        <fullName evidence="2">Diadenosine tetraphosphate (Ap4A) HIT family hydrolase</fullName>
    </submittedName>
</protein>
<name>A0A4R6UD59_9GAMM</name>
<dbReference type="Gene3D" id="3.30.428.10">
    <property type="entry name" value="HIT-like"/>
    <property type="match status" value="1"/>
</dbReference>
<dbReference type="EMBL" id="SNYM01000023">
    <property type="protein sequence ID" value="TDQ44618.1"/>
    <property type="molecule type" value="Genomic_DNA"/>
</dbReference>
<gene>
    <name evidence="2" type="ORF">EV696_12320</name>
</gene>
<evidence type="ECO:0000313" key="3">
    <source>
        <dbReference type="Proteomes" id="UP000295375"/>
    </source>
</evidence>
<dbReference type="AlphaFoldDB" id="A0A4R6UD59"/>
<sequence length="142" mass="16337">MSEPFSLHPQLAADTLVLGDWPLCRLLWMNDQHYPWLILVPRRANIRESFQLEFGDQQQLWLESLAAGKALMQHFAGDKLNVAALGNMVPQLHWHHIVRFKTDPAWPAPVWGKFPPKPYTSEQQLGLMPKLRVCFAQAFPLS</sequence>
<feature type="domain" description="HIT" evidence="1">
    <location>
        <begin position="13"/>
        <end position="101"/>
    </location>
</feature>
<dbReference type="InterPro" id="IPR011146">
    <property type="entry name" value="HIT-like"/>
</dbReference>
<keyword evidence="3" id="KW-1185">Reference proteome</keyword>
<dbReference type="SUPFAM" id="SSF54197">
    <property type="entry name" value="HIT-like"/>
    <property type="match status" value="1"/>
</dbReference>
<keyword evidence="2" id="KW-0378">Hydrolase</keyword>
<dbReference type="Proteomes" id="UP000295375">
    <property type="component" value="Unassembled WGS sequence"/>
</dbReference>
<reference evidence="2 3" key="1">
    <citation type="submission" date="2019-03" db="EMBL/GenBank/DDBJ databases">
        <title>Genomic Encyclopedia of Type Strains, Phase IV (KMG-IV): sequencing the most valuable type-strain genomes for metagenomic binning, comparative biology and taxonomic classification.</title>
        <authorList>
            <person name="Goeker M."/>
        </authorList>
    </citation>
    <scope>NUCLEOTIDE SEQUENCE [LARGE SCALE GENOMIC DNA]</scope>
    <source>
        <strain evidence="2 3">DSM 103792</strain>
    </source>
</reference>
<dbReference type="OrthoDB" id="9799145at2"/>
<dbReference type="Pfam" id="PF01230">
    <property type="entry name" value="HIT"/>
    <property type="match status" value="1"/>
</dbReference>
<dbReference type="InterPro" id="IPR036265">
    <property type="entry name" value="HIT-like_sf"/>
</dbReference>
<proteinExistence type="predicted"/>
<evidence type="ECO:0000259" key="1">
    <source>
        <dbReference type="Pfam" id="PF01230"/>
    </source>
</evidence>